<keyword evidence="3" id="KW-1185">Reference proteome</keyword>
<proteinExistence type="predicted"/>
<dbReference type="Pfam" id="PF20041">
    <property type="entry name" value="DUF6443"/>
    <property type="match status" value="1"/>
</dbReference>
<dbReference type="Gene3D" id="2.180.10.10">
    <property type="entry name" value="RHS repeat-associated core"/>
    <property type="match status" value="1"/>
</dbReference>
<dbReference type="RefSeq" id="WP_303281957.1">
    <property type="nucleotide sequence ID" value="NZ_BAABCZ010000005.1"/>
</dbReference>
<organism evidence="2 3">
    <name type="scientific">Flavivirga amylovorans</name>
    <dbReference type="NCBI Taxonomy" id="870486"/>
    <lineage>
        <taxon>Bacteria</taxon>
        <taxon>Pseudomonadati</taxon>
        <taxon>Bacteroidota</taxon>
        <taxon>Flavobacteriia</taxon>
        <taxon>Flavobacteriales</taxon>
        <taxon>Flavobacteriaceae</taxon>
        <taxon>Flavivirga</taxon>
    </lineage>
</organism>
<gene>
    <name evidence="2" type="ORF">Q4Q39_08375</name>
</gene>
<dbReference type="NCBIfam" id="TIGR03696">
    <property type="entry name" value="Rhs_assc_core"/>
    <property type="match status" value="1"/>
</dbReference>
<evidence type="ECO:0000313" key="2">
    <source>
        <dbReference type="EMBL" id="MDO5987408.1"/>
    </source>
</evidence>
<dbReference type="SUPFAM" id="SSF49265">
    <property type="entry name" value="Fibronectin type III"/>
    <property type="match status" value="1"/>
</dbReference>
<dbReference type="Proteomes" id="UP001176891">
    <property type="component" value="Unassembled WGS sequence"/>
</dbReference>
<accession>A0ABT8X0E0</accession>
<reference evidence="2" key="1">
    <citation type="submission" date="2023-07" db="EMBL/GenBank/DDBJ databases">
        <title>Two novel species in the genus Flavivirga.</title>
        <authorList>
            <person name="Kwon K."/>
        </authorList>
    </citation>
    <scope>NUCLEOTIDE SEQUENCE</scope>
    <source>
        <strain evidence="2">KACC 14157</strain>
    </source>
</reference>
<dbReference type="PROSITE" id="PS50853">
    <property type="entry name" value="FN3"/>
    <property type="match status" value="1"/>
</dbReference>
<dbReference type="PANTHER" id="PTHR32305">
    <property type="match status" value="1"/>
</dbReference>
<dbReference type="InterPro" id="IPR036116">
    <property type="entry name" value="FN3_sf"/>
</dbReference>
<dbReference type="InterPro" id="IPR045619">
    <property type="entry name" value="DUF6443"/>
</dbReference>
<dbReference type="EMBL" id="JAUOEM010000002">
    <property type="protein sequence ID" value="MDO5987408.1"/>
    <property type="molecule type" value="Genomic_DNA"/>
</dbReference>
<evidence type="ECO:0000313" key="3">
    <source>
        <dbReference type="Proteomes" id="UP001176891"/>
    </source>
</evidence>
<dbReference type="PANTHER" id="PTHR32305:SF15">
    <property type="entry name" value="PROTEIN RHSA-RELATED"/>
    <property type="match status" value="1"/>
</dbReference>
<evidence type="ECO:0000259" key="1">
    <source>
        <dbReference type="PROSITE" id="PS50853"/>
    </source>
</evidence>
<dbReference type="InterPro" id="IPR003961">
    <property type="entry name" value="FN3_dom"/>
</dbReference>
<sequence>MYLQFLNKGIRGYIFFIILLTSSLAIGQDLGQDTYISGPTEVNEGETWRYTLTDPLNQIDFNGEIWWGQSSGSIQGDVSDVSYVDIKWDNYNPNVFYFVYVEYYDTFGNWLFSEIDVDVTPVNIAAPTLSSVTQPSCSSYRGHFSITNYNSSYFYSASPSTDVSISGSDIWAPEGNYTITATSGGFNSPPSTTITINAQPEIPLTPTINFINQPTIDVATASLELTDLPVGSWTINPGNISGSGSSTTITGLIANTTYNFTVTNNTSGCTSNPSNDVIIHAQPTCGPSNENYIHVINPREATTDLSTLTDDQKIESITYYDGLGRPMQSIGMRSGGGQQDIVTHIDYDGFGRQDKDYLPYVPNTNACGQYQQDALVDTEGFYNTVKYENTLNPYSQKQFEASPLNRVLKQAAPGEDWKLGNGHEIEFEYQSNTTGEVRQFDVALTAVTTNGGTFYDPVLTLNTSTEFYSEGELYKTITKDENHDGSTSKLHTTEEFKDKQGMVVLKRTYANVNEQPHDTYYIYDDYGNLTYVLPPQMNATTNPLTVIDQQLNGLGYQYTYDYRNRLIKKRIPGKDPEEIVYDKLDRPIFTQDGNLKVQDKWLFTKYDVFGRVVYTGIYSSPKNRKQLQKDANDSFTVHETKEEQLNATLGDVYYTNNVITTDATNVEVLTVNYYDNYDFDIGGGVHPGYVFSVSPTDKIKGLATGSKVKVLDDDPNTNDWITTVSYYDEKARPIHIYSHNEYLATTDKTENKYDFTGQVIFSETEHAKNGTTVKTKDNFIYDHMGRLTKQSQIINNVAGEEVIVKNTYDELGQLLSKGVGGKKTAPKRLQNIDYTYNIRGWLKQINDTDWLGKDLFAFKINYNTVTYSGGHLKLDTEPLYNGNISETIWKTANDNKKRGYGYRYDALNRITDATYKAGKWLGEENQFFSLKDVVYDKNGNIQELIRNAPNATFTDNVKLDKLFYKYKDDSNQLSRVSDMASAINTYGFKDYNVSGVADYNYDKNGNMRWDKNKGITNIIYNHLNLPTSVSINGNGNLGTISYIYDASGTKLEKVVTEGSSVTKTKYAGNYVYKDSGAGDLLKFFNHAEGYVDVNGSNYSYVYQYKDHLGNVRLSYKDSNNNGVAETSEILEENNYYPFGLKHKGYNNVPLTNHKYERYNGQEFEEALGLNVNEMTFRQYDPAIGRFMVIDPAAEMAQNWTPYRFGFNNPILFSDPTGLWEIKDGNWYTDDAKDIERFVSMLGFEEMNNGEEASIAQIDTFISEEFRGSGGRLSNGSILLDTEVIVGDSNGNSNGFSARQVDNIRNQHENYGSNPWNEKSSSYNSLFYSYKYFRERSWYENGGSFPGVKLGFFAGRYAQKLLYNPGNWWFSTKVNKFYDWSVTGNGSTGGRDKYIGKLSQKYGKYVGSAGKLFGVYGLYNTAGEYANGTLTGLGASYIGGVDAAGIGSKNINVAAWSLGTGIGKSIVESSWYFNAIHNDSRW</sequence>
<feature type="domain" description="Fibronectin type-III" evidence="1">
    <location>
        <begin position="173"/>
        <end position="284"/>
    </location>
</feature>
<comment type="caution">
    <text evidence="2">The sequence shown here is derived from an EMBL/GenBank/DDBJ whole genome shotgun (WGS) entry which is preliminary data.</text>
</comment>
<protein>
    <submittedName>
        <fullName evidence="2">DUF6443 domain-containing protein</fullName>
    </submittedName>
</protein>
<dbReference type="InterPro" id="IPR022385">
    <property type="entry name" value="Rhs_assc_core"/>
</dbReference>
<dbReference type="InterPro" id="IPR050708">
    <property type="entry name" value="T6SS_VgrG/RHS"/>
</dbReference>
<name>A0ABT8X0E0_9FLAO</name>